<accession>A0A3F3Q7P9</accession>
<sequence length="125" mass="14082">MDRDTQPLKTHLRRLVRKTFQEWLVAYTCLLACLRNFVPNWIDHAVSPRMTAPAERPKASSRLGDCFLVSVSWHQTPVLPLDPSCSTSLDPNSLPAMSGHHPTCPSYPATPPGRNYIKPRRTHAP</sequence>
<protein>
    <submittedName>
        <fullName evidence="2">Uncharacterized protein</fullName>
    </submittedName>
</protein>
<dbReference type="AlphaFoldDB" id="A0A3F3Q7P9"/>
<feature type="region of interest" description="Disordered" evidence="1">
    <location>
        <begin position="90"/>
        <end position="125"/>
    </location>
</feature>
<dbReference type="GeneID" id="38133984"/>
<dbReference type="Proteomes" id="UP000253729">
    <property type="component" value="Unassembled WGS sequence"/>
</dbReference>
<organism evidence="2 3">
    <name type="scientific">Aspergillus welwitschiae</name>
    <dbReference type="NCBI Taxonomy" id="1341132"/>
    <lineage>
        <taxon>Eukaryota</taxon>
        <taxon>Fungi</taxon>
        <taxon>Dikarya</taxon>
        <taxon>Ascomycota</taxon>
        <taxon>Pezizomycotina</taxon>
        <taxon>Eurotiomycetes</taxon>
        <taxon>Eurotiomycetidae</taxon>
        <taxon>Eurotiales</taxon>
        <taxon>Aspergillaceae</taxon>
        <taxon>Aspergillus</taxon>
        <taxon>Aspergillus subgen. Circumdati</taxon>
    </lineage>
</organism>
<dbReference type="EMBL" id="KZ852041">
    <property type="protein sequence ID" value="RDH35231.1"/>
    <property type="molecule type" value="Genomic_DNA"/>
</dbReference>
<gene>
    <name evidence="2" type="ORF">BDQ94DRAFT_140445</name>
</gene>
<proteinExistence type="predicted"/>
<keyword evidence="3" id="KW-1185">Reference proteome</keyword>
<reference evidence="2 3" key="1">
    <citation type="submission" date="2018-07" db="EMBL/GenBank/DDBJ databases">
        <title>The genomes of Aspergillus section Nigri reveals drivers in fungal speciation.</title>
        <authorList>
            <consortium name="DOE Joint Genome Institute"/>
            <person name="Vesth T.C."/>
            <person name="Nybo J."/>
            <person name="Theobald S."/>
            <person name="Brandl J."/>
            <person name="Frisvad J.C."/>
            <person name="Nielsen K.F."/>
            <person name="Lyhne E.K."/>
            <person name="Kogle M.E."/>
            <person name="Kuo A."/>
            <person name="Riley R."/>
            <person name="Clum A."/>
            <person name="Nolan M."/>
            <person name="Lipzen A."/>
            <person name="Salamov A."/>
            <person name="Henrissat B."/>
            <person name="Wiebenga A."/>
            <person name="De vries R.P."/>
            <person name="Grigoriev I.V."/>
            <person name="Mortensen U.H."/>
            <person name="Andersen M.R."/>
            <person name="Baker S.E."/>
        </authorList>
    </citation>
    <scope>NUCLEOTIDE SEQUENCE [LARGE SCALE GENOMIC DNA]</scope>
    <source>
        <strain evidence="2 3">CBS 139.54b</strain>
    </source>
</reference>
<evidence type="ECO:0000256" key="1">
    <source>
        <dbReference type="SAM" id="MobiDB-lite"/>
    </source>
</evidence>
<dbReference type="RefSeq" id="XP_026628253.1">
    <property type="nucleotide sequence ID" value="XM_026765628.1"/>
</dbReference>
<name>A0A3F3Q7P9_9EURO</name>
<evidence type="ECO:0000313" key="2">
    <source>
        <dbReference type="EMBL" id="RDH35231.1"/>
    </source>
</evidence>
<evidence type="ECO:0000313" key="3">
    <source>
        <dbReference type="Proteomes" id="UP000253729"/>
    </source>
</evidence>